<dbReference type="Pfam" id="PF00135">
    <property type="entry name" value="COesterase"/>
    <property type="match status" value="1"/>
</dbReference>
<organism evidence="4 5">
    <name type="scientific">Mycena sanguinolenta</name>
    <dbReference type="NCBI Taxonomy" id="230812"/>
    <lineage>
        <taxon>Eukaryota</taxon>
        <taxon>Fungi</taxon>
        <taxon>Dikarya</taxon>
        <taxon>Basidiomycota</taxon>
        <taxon>Agaricomycotina</taxon>
        <taxon>Agaricomycetes</taxon>
        <taxon>Agaricomycetidae</taxon>
        <taxon>Agaricales</taxon>
        <taxon>Marasmiineae</taxon>
        <taxon>Mycenaceae</taxon>
        <taxon>Mycena</taxon>
    </lineage>
</organism>
<evidence type="ECO:0000259" key="3">
    <source>
        <dbReference type="Pfam" id="PF00135"/>
    </source>
</evidence>
<protein>
    <submittedName>
        <fullName evidence="4">Carboxylic ester hydrolase</fullName>
    </submittedName>
</protein>
<keyword evidence="5" id="KW-1185">Reference proteome</keyword>
<dbReference type="Proteomes" id="UP000623467">
    <property type="component" value="Unassembled WGS sequence"/>
</dbReference>
<evidence type="ECO:0000256" key="1">
    <source>
        <dbReference type="ARBA" id="ARBA00005964"/>
    </source>
</evidence>
<sequence>MLRNWDLLVSSSFPSDLPSGAFAEFLFNNPSDPPQESEDCLFLNVWAPASAEKKAVLVWIYGGSLAFGTASLPLYDGASLASNQDIVVVTFNYRTNVFGFPRSPELALSANNLGFLDQELAFKWVQDNIAQFNGDPLKVTIMGQSAGAESVGTALTRHTPSDAPFRSGILLSGAQTSTSPVPSFEAFNTFAVAMGCPQDPGPSRLSCLKQVPAATIRNFTNSQLSPTFGPLVDNTTFFADPLERIRTGLTARVPFMIGNLQDDGSFFALGQPDLADWLNITFPGVPLTPALVRSFPAQLWSSAAVSAGISNVYRYEYGAVFADLQVFPGAGAWHSSELFGIFGNFNTTTATASEVELFKTMQATIGNYIKDPTVSPAQNWPTYVPGNVTATLAAMAYSGNVRPDNFIQLETGDSIDGPCNALWNEFLDVRV</sequence>
<dbReference type="PANTHER" id="PTHR43918:SF4">
    <property type="entry name" value="CARBOXYLIC ESTER HYDROLASE"/>
    <property type="match status" value="1"/>
</dbReference>
<dbReference type="GO" id="GO:0052689">
    <property type="term" value="F:carboxylic ester hydrolase activity"/>
    <property type="evidence" value="ECO:0007669"/>
    <property type="project" value="TreeGrafter"/>
</dbReference>
<dbReference type="InterPro" id="IPR019819">
    <property type="entry name" value="Carboxylesterase_B_CS"/>
</dbReference>
<keyword evidence="2 4" id="KW-0378">Hydrolase</keyword>
<feature type="domain" description="Carboxylesterase type B" evidence="3">
    <location>
        <begin position="34"/>
        <end position="269"/>
    </location>
</feature>
<dbReference type="InterPro" id="IPR050654">
    <property type="entry name" value="AChE-related_enzymes"/>
</dbReference>
<name>A0A8H6X521_9AGAR</name>
<dbReference type="OrthoDB" id="408631at2759"/>
<accession>A0A8H6X521</accession>
<dbReference type="AlphaFoldDB" id="A0A8H6X521"/>
<dbReference type="Gene3D" id="3.40.50.1820">
    <property type="entry name" value="alpha/beta hydrolase"/>
    <property type="match status" value="2"/>
</dbReference>
<dbReference type="EMBL" id="JACAZH010000049">
    <property type="protein sequence ID" value="KAF7334265.1"/>
    <property type="molecule type" value="Genomic_DNA"/>
</dbReference>
<gene>
    <name evidence="4" type="ORF">MSAN_02387900</name>
</gene>
<evidence type="ECO:0000256" key="2">
    <source>
        <dbReference type="ARBA" id="ARBA00022801"/>
    </source>
</evidence>
<reference evidence="4" key="1">
    <citation type="submission" date="2020-05" db="EMBL/GenBank/DDBJ databases">
        <title>Mycena genomes resolve the evolution of fungal bioluminescence.</title>
        <authorList>
            <person name="Tsai I.J."/>
        </authorList>
    </citation>
    <scope>NUCLEOTIDE SEQUENCE</scope>
    <source>
        <strain evidence="4">160909Yilan</strain>
    </source>
</reference>
<dbReference type="PANTHER" id="PTHR43918">
    <property type="entry name" value="ACETYLCHOLINESTERASE"/>
    <property type="match status" value="1"/>
</dbReference>
<dbReference type="SUPFAM" id="SSF53474">
    <property type="entry name" value="alpha/beta-Hydrolases"/>
    <property type="match status" value="1"/>
</dbReference>
<evidence type="ECO:0000313" key="5">
    <source>
        <dbReference type="Proteomes" id="UP000623467"/>
    </source>
</evidence>
<dbReference type="InterPro" id="IPR002018">
    <property type="entry name" value="CarbesteraseB"/>
</dbReference>
<dbReference type="InterPro" id="IPR029058">
    <property type="entry name" value="AB_hydrolase_fold"/>
</dbReference>
<evidence type="ECO:0000313" key="4">
    <source>
        <dbReference type="EMBL" id="KAF7334265.1"/>
    </source>
</evidence>
<comment type="caution">
    <text evidence="4">The sequence shown here is derived from an EMBL/GenBank/DDBJ whole genome shotgun (WGS) entry which is preliminary data.</text>
</comment>
<proteinExistence type="inferred from homology"/>
<comment type="similarity">
    <text evidence="1">Belongs to the type-B carboxylesterase/lipase family.</text>
</comment>
<dbReference type="PROSITE" id="PS00941">
    <property type="entry name" value="CARBOXYLESTERASE_B_2"/>
    <property type="match status" value="1"/>
</dbReference>